<dbReference type="EMBL" id="FIZY01000006">
    <property type="protein sequence ID" value="CZF79452.1"/>
    <property type="molecule type" value="Genomic_DNA"/>
</dbReference>
<feature type="transmembrane region" description="Helical" evidence="1">
    <location>
        <begin position="17"/>
        <end position="34"/>
    </location>
</feature>
<evidence type="ECO:0000313" key="2">
    <source>
        <dbReference type="EMBL" id="CZF79452.1"/>
    </source>
</evidence>
<sequence>MTMTSSLKLSPSLNRRLVDLGFVVLGGVAVWYLTRKLAGKAVSAVNDAVSDATAPAGSLLAEFTQWQSGSYEVELRPLMIRDFYLTSEYRLTPEAEATLWNWEPWQPALTKLFGERGGAMLPRYRPLINQEISFNG</sequence>
<keyword evidence="1" id="KW-0812">Transmembrane</keyword>
<keyword evidence="1" id="KW-0472">Membrane</keyword>
<dbReference type="AlphaFoldDB" id="A0A128EY14"/>
<protein>
    <submittedName>
        <fullName evidence="2">Uncharacterized protein</fullName>
    </submittedName>
</protein>
<dbReference type="Proteomes" id="UP000073601">
    <property type="component" value="Unassembled WGS sequence"/>
</dbReference>
<proteinExistence type="predicted"/>
<gene>
    <name evidence="2" type="ORF">GMA8713_00979</name>
</gene>
<evidence type="ECO:0000256" key="1">
    <source>
        <dbReference type="SAM" id="Phobius"/>
    </source>
</evidence>
<keyword evidence="3" id="KW-1185">Reference proteome</keyword>
<name>A0A128EY14_9GAMM</name>
<keyword evidence="1" id="KW-1133">Transmembrane helix</keyword>
<evidence type="ECO:0000313" key="3">
    <source>
        <dbReference type="Proteomes" id="UP000073601"/>
    </source>
</evidence>
<reference evidence="3" key="1">
    <citation type="submission" date="2016-02" db="EMBL/GenBank/DDBJ databases">
        <authorList>
            <person name="Rodrigo-Torres Lidia"/>
            <person name="Arahal R.David."/>
        </authorList>
    </citation>
    <scope>NUCLEOTIDE SEQUENCE [LARGE SCALE GENOMIC DNA]</scope>
    <source>
        <strain evidence="3">CECT 8713</strain>
    </source>
</reference>
<accession>A0A128EY14</accession>
<organism evidence="2 3">
    <name type="scientific">Grimontia marina</name>
    <dbReference type="NCBI Taxonomy" id="646534"/>
    <lineage>
        <taxon>Bacteria</taxon>
        <taxon>Pseudomonadati</taxon>
        <taxon>Pseudomonadota</taxon>
        <taxon>Gammaproteobacteria</taxon>
        <taxon>Vibrionales</taxon>
        <taxon>Vibrionaceae</taxon>
        <taxon>Grimontia</taxon>
    </lineage>
</organism>